<evidence type="ECO:0000256" key="3">
    <source>
        <dbReference type="ARBA" id="ARBA00012438"/>
    </source>
</evidence>
<evidence type="ECO:0000256" key="1">
    <source>
        <dbReference type="ARBA" id="ARBA00000085"/>
    </source>
</evidence>
<keyword evidence="11 14" id="KW-1133">Transmembrane helix</keyword>
<dbReference type="Gene3D" id="3.30.565.10">
    <property type="entry name" value="Histidine kinase-like ATPase, C-terminal domain"/>
    <property type="match status" value="1"/>
</dbReference>
<dbReference type="Proteomes" id="UP000831782">
    <property type="component" value="Chromosome"/>
</dbReference>
<dbReference type="Pfam" id="PF00672">
    <property type="entry name" value="HAMP"/>
    <property type="match status" value="1"/>
</dbReference>
<keyword evidence="9 17" id="KW-0418">Kinase</keyword>
<feature type="transmembrane region" description="Helical" evidence="14">
    <location>
        <begin position="177"/>
        <end position="195"/>
    </location>
</feature>
<comment type="catalytic activity">
    <reaction evidence="1">
        <text>ATP + protein L-histidine = ADP + protein N-phospho-L-histidine.</text>
        <dbReference type="EC" id="2.7.13.3"/>
    </reaction>
</comment>
<evidence type="ECO:0000259" key="16">
    <source>
        <dbReference type="PROSITE" id="PS50885"/>
    </source>
</evidence>
<accession>A0ABY4EYE4</accession>
<dbReference type="InterPro" id="IPR050640">
    <property type="entry name" value="Bact_2-comp_sensor_kinase"/>
</dbReference>
<evidence type="ECO:0000256" key="9">
    <source>
        <dbReference type="ARBA" id="ARBA00022777"/>
    </source>
</evidence>
<dbReference type="Gene3D" id="6.10.340.10">
    <property type="match status" value="1"/>
</dbReference>
<evidence type="ECO:0000256" key="4">
    <source>
        <dbReference type="ARBA" id="ARBA00022475"/>
    </source>
</evidence>
<dbReference type="PRINTS" id="PR00344">
    <property type="entry name" value="BCTRLSENSOR"/>
</dbReference>
<proteinExistence type="predicted"/>
<evidence type="ECO:0000256" key="12">
    <source>
        <dbReference type="ARBA" id="ARBA00023012"/>
    </source>
</evidence>
<dbReference type="InterPro" id="IPR003660">
    <property type="entry name" value="HAMP_dom"/>
</dbReference>
<dbReference type="InterPro" id="IPR010559">
    <property type="entry name" value="Sig_transdc_His_kin_internal"/>
</dbReference>
<dbReference type="InterPro" id="IPR003594">
    <property type="entry name" value="HATPase_dom"/>
</dbReference>
<keyword evidence="10" id="KW-0067">ATP-binding</keyword>
<dbReference type="Pfam" id="PF06580">
    <property type="entry name" value="His_kinase"/>
    <property type="match status" value="1"/>
</dbReference>
<evidence type="ECO:0000256" key="14">
    <source>
        <dbReference type="SAM" id="Phobius"/>
    </source>
</evidence>
<dbReference type="RefSeq" id="WP_244721155.1">
    <property type="nucleotide sequence ID" value="NZ_CP095072.1"/>
</dbReference>
<keyword evidence="5" id="KW-0597">Phosphoprotein</keyword>
<evidence type="ECO:0000256" key="8">
    <source>
        <dbReference type="ARBA" id="ARBA00022741"/>
    </source>
</evidence>
<keyword evidence="6" id="KW-0808">Transferase</keyword>
<evidence type="ECO:0000256" key="13">
    <source>
        <dbReference type="ARBA" id="ARBA00023136"/>
    </source>
</evidence>
<dbReference type="SUPFAM" id="SSF158472">
    <property type="entry name" value="HAMP domain-like"/>
    <property type="match status" value="1"/>
</dbReference>
<evidence type="ECO:0000313" key="18">
    <source>
        <dbReference type="Proteomes" id="UP000831782"/>
    </source>
</evidence>
<keyword evidence="7 14" id="KW-0812">Transmembrane</keyword>
<comment type="subcellular location">
    <subcellularLocation>
        <location evidence="2">Cell membrane</location>
        <topology evidence="2">Multi-pass membrane protein</topology>
    </subcellularLocation>
</comment>
<evidence type="ECO:0000313" key="17">
    <source>
        <dbReference type="EMBL" id="UOQ49294.1"/>
    </source>
</evidence>
<keyword evidence="8" id="KW-0547">Nucleotide-binding</keyword>
<dbReference type="SUPFAM" id="SSF55874">
    <property type="entry name" value="ATPase domain of HSP90 chaperone/DNA topoisomerase II/histidine kinase"/>
    <property type="match status" value="1"/>
</dbReference>
<feature type="domain" description="Histidine kinase" evidence="15">
    <location>
        <begin position="363"/>
        <end position="472"/>
    </location>
</feature>
<protein>
    <recommendedName>
        <fullName evidence="3">histidine kinase</fullName>
        <ecNumber evidence="3">2.7.13.3</ecNumber>
    </recommendedName>
</protein>
<keyword evidence="12" id="KW-0902">Two-component regulatory system</keyword>
<dbReference type="Pfam" id="PF02518">
    <property type="entry name" value="HATPase_c"/>
    <property type="match status" value="1"/>
</dbReference>
<keyword evidence="4" id="KW-1003">Cell membrane</keyword>
<evidence type="ECO:0000256" key="11">
    <source>
        <dbReference type="ARBA" id="ARBA00022989"/>
    </source>
</evidence>
<dbReference type="InterPro" id="IPR005467">
    <property type="entry name" value="His_kinase_dom"/>
</dbReference>
<evidence type="ECO:0000256" key="2">
    <source>
        <dbReference type="ARBA" id="ARBA00004651"/>
    </source>
</evidence>
<dbReference type="CDD" id="cd06225">
    <property type="entry name" value="HAMP"/>
    <property type="match status" value="1"/>
</dbReference>
<evidence type="ECO:0000259" key="15">
    <source>
        <dbReference type="PROSITE" id="PS50109"/>
    </source>
</evidence>
<dbReference type="InterPro" id="IPR036890">
    <property type="entry name" value="HATPase_C_sf"/>
</dbReference>
<evidence type="ECO:0000256" key="7">
    <source>
        <dbReference type="ARBA" id="ARBA00022692"/>
    </source>
</evidence>
<dbReference type="SMART" id="SM00304">
    <property type="entry name" value="HAMP"/>
    <property type="match status" value="1"/>
</dbReference>
<dbReference type="InterPro" id="IPR004358">
    <property type="entry name" value="Sig_transdc_His_kin-like_C"/>
</dbReference>
<gene>
    <name evidence="17" type="ORF">MUN88_03990</name>
</gene>
<keyword evidence="13 14" id="KW-0472">Membrane</keyword>
<name>A0ABY4EYE4_9BACI</name>
<dbReference type="PROSITE" id="PS50885">
    <property type="entry name" value="HAMP"/>
    <property type="match status" value="1"/>
</dbReference>
<dbReference type="EC" id="2.7.13.3" evidence="3"/>
<sequence length="472" mass="54280">MIRIRTKLFIYFLVILALVIVIIFVQEKSTQRIVTLQDESSEHNYLLNEITNQTNQVFQSLQIYVHEPTEENLTFYQKDKQALSSLQTQFNSATETSTAKENYYHMLSSFLALTDKTVEGVQQENIDRYSAYLNDADNTATYIHEKTLELINQELSRYQNILALEDQRVKYMKNMGTSMFIAIIIGSLLFALWFSNGITKVIDKLTNAAKEISRGNYSVADVEVAQNDELNLLTQTFNQMKRNIVEAFREMKEKARLRQLLKEMELKSLQNQINPHFLFNTLNTVSKQAYIEGAERTSDLITAVSALLRYNIGSLDRDTYLKDEVNIVNEYFFIQQTRFRDRVTFHQDIDESCLMTPIPCLTLQPIIENAFMHGIEEMAEGATIMLRIYPVEAVVQIEITDNGIGMDQETVDQLIHQEEKKDSEQKRKGHSTGIGMRNVIDRLHLFHPDSQLSVQSEVGKGTTVIIQLPKGG</sequence>
<evidence type="ECO:0000256" key="10">
    <source>
        <dbReference type="ARBA" id="ARBA00022840"/>
    </source>
</evidence>
<dbReference type="EMBL" id="CP095072">
    <property type="protein sequence ID" value="UOQ49294.1"/>
    <property type="molecule type" value="Genomic_DNA"/>
</dbReference>
<dbReference type="PROSITE" id="PS50109">
    <property type="entry name" value="HIS_KIN"/>
    <property type="match status" value="1"/>
</dbReference>
<evidence type="ECO:0000256" key="6">
    <source>
        <dbReference type="ARBA" id="ARBA00022679"/>
    </source>
</evidence>
<dbReference type="PANTHER" id="PTHR34220:SF11">
    <property type="entry name" value="SENSOR PROTEIN KINASE HPTS"/>
    <property type="match status" value="1"/>
</dbReference>
<dbReference type="GO" id="GO:0016301">
    <property type="term" value="F:kinase activity"/>
    <property type="evidence" value="ECO:0007669"/>
    <property type="project" value="UniProtKB-KW"/>
</dbReference>
<feature type="transmembrane region" description="Helical" evidence="14">
    <location>
        <begin position="6"/>
        <end position="25"/>
    </location>
</feature>
<dbReference type="PANTHER" id="PTHR34220">
    <property type="entry name" value="SENSOR HISTIDINE KINASE YPDA"/>
    <property type="match status" value="1"/>
</dbReference>
<keyword evidence="18" id="KW-1185">Reference proteome</keyword>
<feature type="domain" description="HAMP" evidence="16">
    <location>
        <begin position="196"/>
        <end position="249"/>
    </location>
</feature>
<dbReference type="SMART" id="SM00387">
    <property type="entry name" value="HATPase_c"/>
    <property type="match status" value="1"/>
</dbReference>
<organism evidence="17 18">
    <name type="scientific">Gracilibacillus caseinilyticus</name>
    <dbReference type="NCBI Taxonomy" id="2932256"/>
    <lineage>
        <taxon>Bacteria</taxon>
        <taxon>Bacillati</taxon>
        <taxon>Bacillota</taxon>
        <taxon>Bacilli</taxon>
        <taxon>Bacillales</taxon>
        <taxon>Bacillaceae</taxon>
        <taxon>Gracilibacillus</taxon>
    </lineage>
</organism>
<reference evidence="17 18" key="1">
    <citation type="submission" date="2022-04" db="EMBL/GenBank/DDBJ databases">
        <title>Gracilibacillus sp. isolated from saltern.</title>
        <authorList>
            <person name="Won M."/>
            <person name="Lee C.-M."/>
            <person name="Woen H.-Y."/>
            <person name="Kwon S.-W."/>
        </authorList>
    </citation>
    <scope>NUCLEOTIDE SEQUENCE [LARGE SCALE GENOMIC DNA]</scope>
    <source>
        <strain evidence="17 18">SSWR10-1</strain>
    </source>
</reference>
<evidence type="ECO:0000256" key="5">
    <source>
        <dbReference type="ARBA" id="ARBA00022553"/>
    </source>
</evidence>